<proteinExistence type="predicted"/>
<feature type="chain" id="PRO_5019008061" evidence="1">
    <location>
        <begin position="22"/>
        <end position="348"/>
    </location>
</feature>
<sequence length="348" mass="38730">MRHTDCLFLLVLALSAQVVLSRPTYNREECSQESGIDSASDNQTKCNLALEWRTCLMIPRHASKRGHFLQLQSMSVAIYTFCNRLSGDLALTSAKPNEDCITFVDECSNYLFLIQSSWLFKNKCIFIREWEECLRHVFWYCNLNDFDSSVTLSAVTTWSLSCSDYMYNGAPDGDDYHDYVDDDGDDDVATYAPDIDTGATTFATNAPFVDTDAPLDTEAPWVATDAPFVDSYYPIFYTDTPFVATDAPFVDAEAPFVDTDAPFLDTEAPFVDSDAPFVDSYYPIFYTDAPFVDTDAPFVATDAPFVDTDAPFVATDAPFVDTDAPFVATDAPFVDTDAPFVDTDAPFV</sequence>
<gene>
    <name evidence="2" type="ORF">EGW08_014790</name>
</gene>
<dbReference type="Proteomes" id="UP000271974">
    <property type="component" value="Unassembled WGS sequence"/>
</dbReference>
<keyword evidence="3" id="KW-1185">Reference proteome</keyword>
<accession>A0A433T771</accession>
<name>A0A433T771_ELYCH</name>
<evidence type="ECO:0000313" key="3">
    <source>
        <dbReference type="Proteomes" id="UP000271974"/>
    </source>
</evidence>
<feature type="signal peptide" evidence="1">
    <location>
        <begin position="1"/>
        <end position="21"/>
    </location>
</feature>
<evidence type="ECO:0000256" key="1">
    <source>
        <dbReference type="SAM" id="SignalP"/>
    </source>
</evidence>
<evidence type="ECO:0000313" key="2">
    <source>
        <dbReference type="EMBL" id="RUS77452.1"/>
    </source>
</evidence>
<organism evidence="2 3">
    <name type="scientific">Elysia chlorotica</name>
    <name type="common">Eastern emerald elysia</name>
    <name type="synonym">Sea slug</name>
    <dbReference type="NCBI Taxonomy" id="188477"/>
    <lineage>
        <taxon>Eukaryota</taxon>
        <taxon>Metazoa</taxon>
        <taxon>Spiralia</taxon>
        <taxon>Lophotrochozoa</taxon>
        <taxon>Mollusca</taxon>
        <taxon>Gastropoda</taxon>
        <taxon>Heterobranchia</taxon>
        <taxon>Euthyneura</taxon>
        <taxon>Panpulmonata</taxon>
        <taxon>Sacoglossa</taxon>
        <taxon>Placobranchoidea</taxon>
        <taxon>Plakobranchidae</taxon>
        <taxon>Elysia</taxon>
    </lineage>
</organism>
<keyword evidence="1" id="KW-0732">Signal</keyword>
<dbReference type="AlphaFoldDB" id="A0A433T771"/>
<dbReference type="EMBL" id="RQTK01000579">
    <property type="protein sequence ID" value="RUS77452.1"/>
    <property type="molecule type" value="Genomic_DNA"/>
</dbReference>
<reference evidence="2 3" key="1">
    <citation type="submission" date="2019-01" db="EMBL/GenBank/DDBJ databases">
        <title>A draft genome assembly of the solar-powered sea slug Elysia chlorotica.</title>
        <authorList>
            <person name="Cai H."/>
            <person name="Li Q."/>
            <person name="Fang X."/>
            <person name="Li J."/>
            <person name="Curtis N.E."/>
            <person name="Altenburger A."/>
            <person name="Shibata T."/>
            <person name="Feng M."/>
            <person name="Maeda T."/>
            <person name="Schwartz J.A."/>
            <person name="Shigenobu S."/>
            <person name="Lundholm N."/>
            <person name="Nishiyama T."/>
            <person name="Yang H."/>
            <person name="Hasebe M."/>
            <person name="Li S."/>
            <person name="Pierce S.K."/>
            <person name="Wang J."/>
        </authorList>
    </citation>
    <scope>NUCLEOTIDE SEQUENCE [LARGE SCALE GENOMIC DNA]</scope>
    <source>
        <strain evidence="2">EC2010</strain>
        <tissue evidence="2">Whole organism of an adult</tissue>
    </source>
</reference>
<dbReference type="OrthoDB" id="2575524at2759"/>
<feature type="non-terminal residue" evidence="2">
    <location>
        <position position="348"/>
    </location>
</feature>
<protein>
    <submittedName>
        <fullName evidence="2">Uncharacterized protein</fullName>
    </submittedName>
</protein>
<comment type="caution">
    <text evidence="2">The sequence shown here is derived from an EMBL/GenBank/DDBJ whole genome shotgun (WGS) entry which is preliminary data.</text>
</comment>